<dbReference type="Proteomes" id="UP000660380">
    <property type="component" value="Unassembled WGS sequence"/>
</dbReference>
<keyword evidence="2" id="KW-1185">Reference proteome</keyword>
<dbReference type="EMBL" id="JACJTA010000002">
    <property type="protein sequence ID" value="MBD2603273.1"/>
    <property type="molecule type" value="Genomic_DNA"/>
</dbReference>
<accession>A0ABR8GIW4</accession>
<protein>
    <submittedName>
        <fullName evidence="1">Uncharacterized protein</fullName>
    </submittedName>
</protein>
<reference evidence="1 2" key="1">
    <citation type="journal article" date="2020" name="ISME J.">
        <title>Comparative genomics reveals insights into cyanobacterial evolution and habitat adaptation.</title>
        <authorList>
            <person name="Chen M.Y."/>
            <person name="Teng W.K."/>
            <person name="Zhao L."/>
            <person name="Hu C.X."/>
            <person name="Zhou Y.K."/>
            <person name="Han B.P."/>
            <person name="Song L.R."/>
            <person name="Shu W.S."/>
        </authorList>
    </citation>
    <scope>NUCLEOTIDE SEQUENCE [LARGE SCALE GENOMIC DNA]</scope>
    <source>
        <strain evidence="1 2">FACHB-248</strain>
    </source>
</reference>
<organism evidence="1 2">
    <name type="scientific">Scytonema hofmannii FACHB-248</name>
    <dbReference type="NCBI Taxonomy" id="1842502"/>
    <lineage>
        <taxon>Bacteria</taxon>
        <taxon>Bacillati</taxon>
        <taxon>Cyanobacteriota</taxon>
        <taxon>Cyanophyceae</taxon>
        <taxon>Nostocales</taxon>
        <taxon>Scytonemataceae</taxon>
        <taxon>Scytonema</taxon>
    </lineage>
</organism>
<comment type="caution">
    <text evidence="1">The sequence shown here is derived from an EMBL/GenBank/DDBJ whole genome shotgun (WGS) entry which is preliminary data.</text>
</comment>
<dbReference type="RefSeq" id="WP_190909665.1">
    <property type="nucleotide sequence ID" value="NZ_JACJTA010000002.1"/>
</dbReference>
<proteinExistence type="predicted"/>
<sequence length="69" mass="7746">MADSDLCDKAQLLVVGDRHFAIYRKNGFKAPSLYDGFQLISVPIHYTNNSGKVINHLKNLAVERQSTEP</sequence>
<evidence type="ECO:0000313" key="2">
    <source>
        <dbReference type="Proteomes" id="UP000660380"/>
    </source>
</evidence>
<name>A0ABR8GIW4_9CYAN</name>
<gene>
    <name evidence="1" type="ORF">H6G81_01715</name>
</gene>
<evidence type="ECO:0000313" key="1">
    <source>
        <dbReference type="EMBL" id="MBD2603273.1"/>
    </source>
</evidence>